<protein>
    <recommendedName>
        <fullName evidence="1">GGDEF domain-containing protein</fullName>
    </recommendedName>
</protein>
<feature type="domain" description="GGDEF" evidence="1">
    <location>
        <begin position="481"/>
        <end position="615"/>
    </location>
</feature>
<dbReference type="CDD" id="cd12914">
    <property type="entry name" value="PDC1_DGC_like"/>
    <property type="match status" value="1"/>
</dbReference>
<dbReference type="NCBIfam" id="TIGR00229">
    <property type="entry name" value="sensory_box"/>
    <property type="match status" value="1"/>
</dbReference>
<dbReference type="GO" id="GO:0003824">
    <property type="term" value="F:catalytic activity"/>
    <property type="evidence" value="ECO:0007669"/>
    <property type="project" value="UniProtKB-ARBA"/>
</dbReference>
<dbReference type="InterPro" id="IPR052163">
    <property type="entry name" value="DGC-Regulatory_Protein"/>
</dbReference>
<proteinExistence type="predicted"/>
<dbReference type="Pfam" id="PF13426">
    <property type="entry name" value="PAS_9"/>
    <property type="match status" value="1"/>
</dbReference>
<dbReference type="Pfam" id="PF00990">
    <property type="entry name" value="GGDEF"/>
    <property type="match status" value="1"/>
</dbReference>
<dbReference type="InterPro" id="IPR000014">
    <property type="entry name" value="PAS"/>
</dbReference>
<dbReference type="InterPro" id="IPR000160">
    <property type="entry name" value="GGDEF_dom"/>
</dbReference>
<name>A0A1P8K3T9_9BURK</name>
<dbReference type="SUPFAM" id="SSF55785">
    <property type="entry name" value="PYP-like sensor domain (PAS domain)"/>
    <property type="match status" value="1"/>
</dbReference>
<evidence type="ECO:0000313" key="2">
    <source>
        <dbReference type="EMBL" id="APW40669.1"/>
    </source>
</evidence>
<dbReference type="InterPro" id="IPR029787">
    <property type="entry name" value="Nucleotide_cyclase"/>
</dbReference>
<accession>A0A1P8K3T9</accession>
<dbReference type="KEGG" id="rhy:RD110_12730"/>
<dbReference type="CDD" id="cd12915">
    <property type="entry name" value="PDC2_DGC_like"/>
    <property type="match status" value="1"/>
</dbReference>
<dbReference type="Gene3D" id="3.30.450.20">
    <property type="entry name" value="PAS domain"/>
    <property type="match status" value="3"/>
</dbReference>
<dbReference type="SMART" id="SM00267">
    <property type="entry name" value="GGDEF"/>
    <property type="match status" value="1"/>
</dbReference>
<dbReference type="EMBL" id="CP019236">
    <property type="protein sequence ID" value="APW40669.1"/>
    <property type="molecule type" value="Genomic_DNA"/>
</dbReference>
<dbReference type="CDD" id="cd00130">
    <property type="entry name" value="PAS"/>
    <property type="match status" value="1"/>
</dbReference>
<evidence type="ECO:0000259" key="1">
    <source>
        <dbReference type="PROSITE" id="PS50887"/>
    </source>
</evidence>
<reference evidence="2 3" key="1">
    <citation type="submission" date="2017-01" db="EMBL/GenBank/DDBJ databases">
        <authorList>
            <person name="Mah S.A."/>
            <person name="Swanson W.J."/>
            <person name="Moy G.W."/>
            <person name="Vacquier V.D."/>
        </authorList>
    </citation>
    <scope>NUCLEOTIDE SEQUENCE [LARGE SCALE GENOMIC DNA]</scope>
    <source>
        <strain evidence="2 3">DCY110</strain>
    </source>
</reference>
<dbReference type="AlphaFoldDB" id="A0A1P8K3T9"/>
<dbReference type="NCBIfam" id="TIGR00254">
    <property type="entry name" value="GGDEF"/>
    <property type="match status" value="1"/>
</dbReference>
<dbReference type="PANTHER" id="PTHR46663">
    <property type="entry name" value="DIGUANYLATE CYCLASE DGCT-RELATED"/>
    <property type="match status" value="1"/>
</dbReference>
<dbReference type="CDD" id="cd01949">
    <property type="entry name" value="GGDEF"/>
    <property type="match status" value="1"/>
</dbReference>
<dbReference type="SUPFAM" id="SSF55073">
    <property type="entry name" value="Nucleotide cyclase"/>
    <property type="match status" value="1"/>
</dbReference>
<evidence type="ECO:0000313" key="3">
    <source>
        <dbReference type="Proteomes" id="UP000186609"/>
    </source>
</evidence>
<dbReference type="Gene3D" id="3.30.70.270">
    <property type="match status" value="1"/>
</dbReference>
<dbReference type="InterPro" id="IPR043128">
    <property type="entry name" value="Rev_trsase/Diguanyl_cyclase"/>
</dbReference>
<sequence length="624" mass="68015">MRAMLISKKLRRFAQILVVGNMAILALLVLTVTSALLSSHEAYFLRVRHTVQNLAGTLSLGVSAEVRQVDNALLSAVQQLNRLDALWRVDPVLTQQIVDELKAQVPQVDALRLTDERGFVLGAQGAAAIFVGDRDYFRQARERPDRLVISEPIEGRTSKRWGIVLARARVAADGSFKGVVYATMSSAHFVDGFDDYALGSQGAVTLRSASLRLIARFSAGDPAPQSGFGTVNVSAELSGALAAHPQEGFFVSHTALDGIERASAYQRVPGYPLLLLVGLGTDDFYAPWRRQAAELVSLAAALAFLVVSLSAFLYQRHALQLRNQRELTRLAGEREALLQSGIVAMAKLKDRTVLWHNQALGDTFGYGAGELLGQPIRMLYPDEASYQKVGLAYKQLSEGCQYRMQLQMARKDGRLIWVDLSGSPLTNGESLWMMVDITAVKDGETQARHMAMHDPLTGLANRAYLAQDLGYALRDAERNSRGLAVCYLDLDGFKAINDLHGHEAGDRVLIEMARRMVACVRANDLVARIGGDEFVIVLSDLDGIEQLHIALRRLLEALGLPLGLGDGTQACVGASIGVSIHPEHGSEAESLIRLADQAMYVAKRGGKNRFSVHDGRQPERSVAG</sequence>
<dbReference type="InterPro" id="IPR035965">
    <property type="entry name" value="PAS-like_dom_sf"/>
</dbReference>
<gene>
    <name evidence="2" type="ORF">RD110_12730</name>
</gene>
<dbReference type="PANTHER" id="PTHR46663:SF3">
    <property type="entry name" value="SLL0267 PROTEIN"/>
    <property type="match status" value="1"/>
</dbReference>
<dbReference type="PROSITE" id="PS50887">
    <property type="entry name" value="GGDEF"/>
    <property type="match status" value="1"/>
</dbReference>
<dbReference type="Proteomes" id="UP000186609">
    <property type="component" value="Chromosome"/>
</dbReference>
<dbReference type="STRING" id="1842727.RD110_12730"/>
<keyword evidence="3" id="KW-1185">Reference proteome</keyword>
<organism evidence="2 3">
    <name type="scientific">Rhodoferax koreensis</name>
    <dbReference type="NCBI Taxonomy" id="1842727"/>
    <lineage>
        <taxon>Bacteria</taxon>
        <taxon>Pseudomonadati</taxon>
        <taxon>Pseudomonadota</taxon>
        <taxon>Betaproteobacteria</taxon>
        <taxon>Burkholderiales</taxon>
        <taxon>Comamonadaceae</taxon>
        <taxon>Rhodoferax</taxon>
    </lineage>
</organism>
<dbReference type="FunFam" id="3.30.70.270:FF:000001">
    <property type="entry name" value="Diguanylate cyclase domain protein"/>
    <property type="match status" value="1"/>
</dbReference>